<dbReference type="InterPro" id="IPR036890">
    <property type="entry name" value="HATPase_C_sf"/>
</dbReference>
<evidence type="ECO:0000313" key="6">
    <source>
        <dbReference type="EMBL" id="GGI08102.1"/>
    </source>
</evidence>
<dbReference type="SUPFAM" id="SSF55874">
    <property type="entry name" value="ATPase domain of HSP90 chaperone/DNA topoisomerase II/histidine kinase"/>
    <property type="match status" value="1"/>
</dbReference>
<feature type="domain" description="Histidine kinase" evidence="4">
    <location>
        <begin position="26"/>
        <end position="242"/>
    </location>
</feature>
<dbReference type="PROSITE" id="PS50109">
    <property type="entry name" value="HIS_KIN"/>
    <property type="match status" value="1"/>
</dbReference>
<keyword evidence="2" id="KW-0418">Kinase</keyword>
<accession>A0A8J3EVG8</accession>
<organism evidence="6 7">
    <name type="scientific">Egicoccus halophilus</name>
    <dbReference type="NCBI Taxonomy" id="1670830"/>
    <lineage>
        <taxon>Bacteria</taxon>
        <taxon>Bacillati</taxon>
        <taxon>Actinomycetota</taxon>
        <taxon>Nitriliruptoria</taxon>
        <taxon>Egicoccales</taxon>
        <taxon>Egicoccaceae</taxon>
        <taxon>Egicoccus</taxon>
    </lineage>
</organism>
<evidence type="ECO:0000259" key="5">
    <source>
        <dbReference type="PROSITE" id="PS50110"/>
    </source>
</evidence>
<evidence type="ECO:0000256" key="2">
    <source>
        <dbReference type="ARBA" id="ARBA00022777"/>
    </source>
</evidence>
<gene>
    <name evidence="6" type="ORF">GCM10011354_27420</name>
</gene>
<feature type="domain" description="Response regulatory" evidence="5">
    <location>
        <begin position="269"/>
        <end position="380"/>
    </location>
</feature>
<comment type="caution">
    <text evidence="6">The sequence shown here is derived from an EMBL/GenBank/DDBJ whole genome shotgun (WGS) entry which is preliminary data.</text>
</comment>
<dbReference type="PROSITE" id="PS50110">
    <property type="entry name" value="RESPONSE_REGULATORY"/>
    <property type="match status" value="1"/>
</dbReference>
<reference evidence="6" key="2">
    <citation type="submission" date="2020-09" db="EMBL/GenBank/DDBJ databases">
        <authorList>
            <person name="Sun Q."/>
            <person name="Zhou Y."/>
        </authorList>
    </citation>
    <scope>NUCLEOTIDE SEQUENCE</scope>
    <source>
        <strain evidence="6">CGMCC 1.14988</strain>
    </source>
</reference>
<dbReference type="InterPro" id="IPR011006">
    <property type="entry name" value="CheY-like_superfamily"/>
</dbReference>
<dbReference type="CDD" id="cd00156">
    <property type="entry name" value="REC"/>
    <property type="match status" value="1"/>
</dbReference>
<feature type="modified residue" description="4-aspartylphosphate" evidence="3">
    <location>
        <position position="318"/>
    </location>
</feature>
<evidence type="ECO:0000256" key="1">
    <source>
        <dbReference type="ARBA" id="ARBA00022553"/>
    </source>
</evidence>
<dbReference type="OrthoDB" id="7187989at2"/>
<dbReference type="SMART" id="SM00448">
    <property type="entry name" value="REC"/>
    <property type="match status" value="1"/>
</dbReference>
<dbReference type="AlphaFoldDB" id="A0A8J3EVG8"/>
<proteinExistence type="predicted"/>
<dbReference type="InterPro" id="IPR003661">
    <property type="entry name" value="HisK_dim/P_dom"/>
</dbReference>
<dbReference type="CDD" id="cd00082">
    <property type="entry name" value="HisKA"/>
    <property type="match status" value="1"/>
</dbReference>
<dbReference type="Gene3D" id="3.30.565.10">
    <property type="entry name" value="Histidine kinase-like ATPase, C-terminal domain"/>
    <property type="match status" value="1"/>
</dbReference>
<keyword evidence="1 3" id="KW-0597">Phosphoprotein</keyword>
<dbReference type="GO" id="GO:0000155">
    <property type="term" value="F:phosphorelay sensor kinase activity"/>
    <property type="evidence" value="ECO:0007669"/>
    <property type="project" value="InterPro"/>
</dbReference>
<dbReference type="InterPro" id="IPR050595">
    <property type="entry name" value="Bact_response_regulator"/>
</dbReference>
<dbReference type="Proteomes" id="UP000650511">
    <property type="component" value="Unassembled WGS sequence"/>
</dbReference>
<protein>
    <recommendedName>
        <fullName evidence="8">Histidine kinase-, DNA gyrase B-, and HSP90-like ATPase</fullName>
    </recommendedName>
</protein>
<keyword evidence="7" id="KW-1185">Reference proteome</keyword>
<evidence type="ECO:0000259" key="4">
    <source>
        <dbReference type="PROSITE" id="PS50109"/>
    </source>
</evidence>
<dbReference type="Pfam" id="PF00072">
    <property type="entry name" value="Response_reg"/>
    <property type="match status" value="1"/>
</dbReference>
<dbReference type="PANTHER" id="PTHR44591:SF3">
    <property type="entry name" value="RESPONSE REGULATORY DOMAIN-CONTAINING PROTEIN"/>
    <property type="match status" value="1"/>
</dbReference>
<dbReference type="InterPro" id="IPR005467">
    <property type="entry name" value="His_kinase_dom"/>
</dbReference>
<dbReference type="SUPFAM" id="SSF52172">
    <property type="entry name" value="CheY-like"/>
    <property type="match status" value="1"/>
</dbReference>
<dbReference type="PANTHER" id="PTHR44591">
    <property type="entry name" value="STRESS RESPONSE REGULATOR PROTEIN 1"/>
    <property type="match status" value="1"/>
</dbReference>
<evidence type="ECO:0000256" key="3">
    <source>
        <dbReference type="PROSITE-ProRule" id="PRU00169"/>
    </source>
</evidence>
<sequence length="384" mass="39869">MEAPIPDIPDDDERARRTLAYAVLRGIVHDLNNPLASVTMAIAALRTIDDPVQRSELLDLTEQAALRAGAVAHDAALRYAPTDAAATAGTLHALATEVQRRCDDRGLEVAVSLPAPAGNGPGVGEPAAVGVRMDAALLPAALVALAADAHDAPGRSRPVTLAFDVVDDALLVRLHDDGEAPAEAVQRRPFVPVGPDGDEHGRGVGLAVAAARAHLVAVGGAVDLRHTDAGETVLTVRIPEVVTGAGASTAAAGEAEETAADGAGATGRRALVVDDDETLCTLLAMVLERTGWRVHVAADGEQAERVVAAQPVELVLLDVHLERELGPEVAARLDRLRPGLLETVVYLTGDPPRDGMLEGRPTLAKPFDLAELDRVVRRTGAAEG</sequence>
<dbReference type="Gene3D" id="3.40.50.2300">
    <property type="match status" value="1"/>
</dbReference>
<evidence type="ECO:0008006" key="8">
    <source>
        <dbReference type="Google" id="ProtNLM"/>
    </source>
</evidence>
<dbReference type="RefSeq" id="WP_130649012.1">
    <property type="nucleotide sequence ID" value="NZ_BMHA01000010.1"/>
</dbReference>
<name>A0A8J3EVG8_9ACTN</name>
<dbReference type="EMBL" id="BMHA01000010">
    <property type="protein sequence ID" value="GGI08102.1"/>
    <property type="molecule type" value="Genomic_DNA"/>
</dbReference>
<dbReference type="InterPro" id="IPR001789">
    <property type="entry name" value="Sig_transdc_resp-reg_receiver"/>
</dbReference>
<evidence type="ECO:0000313" key="7">
    <source>
        <dbReference type="Proteomes" id="UP000650511"/>
    </source>
</evidence>
<keyword evidence="2" id="KW-0808">Transferase</keyword>
<reference evidence="6" key="1">
    <citation type="journal article" date="2014" name="Int. J. Syst. Evol. Microbiol.">
        <title>Complete genome sequence of Corynebacterium casei LMG S-19264T (=DSM 44701T), isolated from a smear-ripened cheese.</title>
        <authorList>
            <consortium name="US DOE Joint Genome Institute (JGI-PGF)"/>
            <person name="Walter F."/>
            <person name="Albersmeier A."/>
            <person name="Kalinowski J."/>
            <person name="Ruckert C."/>
        </authorList>
    </citation>
    <scope>NUCLEOTIDE SEQUENCE</scope>
    <source>
        <strain evidence="6">CGMCC 1.14988</strain>
    </source>
</reference>